<evidence type="ECO:0000313" key="2">
    <source>
        <dbReference type="Proteomes" id="UP000265540"/>
    </source>
</evidence>
<dbReference type="Proteomes" id="UP000265540">
    <property type="component" value="Unassembled WGS sequence"/>
</dbReference>
<feature type="non-terminal residue" evidence="1">
    <location>
        <position position="53"/>
    </location>
</feature>
<dbReference type="GO" id="GO:0051301">
    <property type="term" value="P:cell division"/>
    <property type="evidence" value="ECO:0007669"/>
    <property type="project" value="UniProtKB-KW"/>
</dbReference>
<name>A0A3A4ZG41_UNCKA</name>
<keyword evidence="1" id="KW-0132">Cell division</keyword>
<keyword evidence="1" id="KW-0131">Cell cycle</keyword>
<evidence type="ECO:0000313" key="1">
    <source>
        <dbReference type="EMBL" id="RJR28079.1"/>
    </source>
</evidence>
<dbReference type="Gene3D" id="3.30.420.40">
    <property type="match status" value="1"/>
</dbReference>
<dbReference type="EMBL" id="QZJF01000004">
    <property type="protein sequence ID" value="RJR28079.1"/>
    <property type="molecule type" value="Genomic_DNA"/>
</dbReference>
<gene>
    <name evidence="1" type="ORF">C4561_00375</name>
</gene>
<comment type="caution">
    <text evidence="1">The sequence shown here is derived from an EMBL/GenBank/DDBJ whole genome shotgun (WGS) entry which is preliminary data.</text>
</comment>
<reference evidence="1 2" key="1">
    <citation type="journal article" date="2017" name="ISME J.">
        <title>Energy and carbon metabolisms in a deep terrestrial subsurface fluid microbial community.</title>
        <authorList>
            <person name="Momper L."/>
            <person name="Jungbluth S.P."/>
            <person name="Lee M.D."/>
            <person name="Amend J.P."/>
        </authorList>
    </citation>
    <scope>NUCLEOTIDE SEQUENCE [LARGE SCALE GENOMIC DNA]</scope>
    <source>
        <strain evidence="1">SURF_46</strain>
    </source>
</reference>
<dbReference type="SUPFAM" id="SSF53067">
    <property type="entry name" value="Actin-like ATPase domain"/>
    <property type="match status" value="1"/>
</dbReference>
<accession>A0A3A4ZG41</accession>
<organism evidence="1 2">
    <name type="scientific">candidate division WWE3 bacterium</name>
    <dbReference type="NCBI Taxonomy" id="2053526"/>
    <lineage>
        <taxon>Bacteria</taxon>
        <taxon>Katanobacteria</taxon>
    </lineage>
</organism>
<protein>
    <submittedName>
        <fullName evidence="1">Cell division protein FtsA</fullName>
    </submittedName>
</protein>
<sequence length="53" mass="5343">MAKEKIITGIDVGSTKISTTVAAVSDNKVSVIGVSGNVISKGIKKGNVIDIDA</sequence>
<proteinExistence type="predicted"/>
<dbReference type="InterPro" id="IPR043129">
    <property type="entry name" value="ATPase_NBD"/>
</dbReference>
<dbReference type="AlphaFoldDB" id="A0A3A4ZG41"/>